<protein>
    <recommendedName>
        <fullName evidence="7">Ferritin</fullName>
        <ecNumber evidence="7">1.16.3.2</ecNumber>
    </recommendedName>
</protein>
<dbReference type="InterPro" id="IPR012347">
    <property type="entry name" value="Ferritin-like"/>
</dbReference>
<accession>A0A7V5RP98</accession>
<dbReference type="GO" id="GO:0042802">
    <property type="term" value="F:identical protein binding"/>
    <property type="evidence" value="ECO:0007669"/>
    <property type="project" value="UniProtKB-ARBA"/>
</dbReference>
<dbReference type="EC" id="1.16.3.2" evidence="7"/>
<keyword evidence="7" id="KW-0963">Cytoplasm</keyword>
<proteinExistence type="inferred from homology"/>
<feature type="binding site" evidence="6">
    <location>
        <position position="94"/>
    </location>
    <ligand>
        <name>Fe cation</name>
        <dbReference type="ChEBI" id="CHEBI:24875"/>
        <label>1</label>
    </ligand>
</feature>
<evidence type="ECO:0000313" key="9">
    <source>
        <dbReference type="EMBL" id="HHM02114.1"/>
    </source>
</evidence>
<dbReference type="CDD" id="cd01055">
    <property type="entry name" value="Nonheme_Ferritin"/>
    <property type="match status" value="1"/>
</dbReference>
<comment type="similarity">
    <text evidence="1 7">Belongs to the ferritin family. Prokaryotic subfamily.</text>
</comment>
<evidence type="ECO:0000259" key="8">
    <source>
        <dbReference type="PROSITE" id="PS50905"/>
    </source>
</evidence>
<reference evidence="9" key="1">
    <citation type="journal article" date="2020" name="mSystems">
        <title>Genome- and Community-Level Interaction Insights into Carbon Utilization and Element Cycling Functions of Hydrothermarchaeota in Hydrothermal Sediment.</title>
        <authorList>
            <person name="Zhou Z."/>
            <person name="Liu Y."/>
            <person name="Xu W."/>
            <person name="Pan J."/>
            <person name="Luo Z.H."/>
            <person name="Li M."/>
        </authorList>
    </citation>
    <scope>NUCLEOTIDE SEQUENCE [LARGE SCALE GENOMIC DNA]</scope>
    <source>
        <strain evidence="9">HyVt-460</strain>
    </source>
</reference>
<comment type="subcellular location">
    <subcellularLocation>
        <location evidence="7">Cytoplasm</location>
    </subcellularLocation>
</comment>
<dbReference type="GO" id="GO:0005829">
    <property type="term" value="C:cytosol"/>
    <property type="evidence" value="ECO:0007669"/>
    <property type="project" value="TreeGrafter"/>
</dbReference>
<dbReference type="GO" id="GO:0008198">
    <property type="term" value="F:ferrous iron binding"/>
    <property type="evidence" value="ECO:0007669"/>
    <property type="project" value="TreeGrafter"/>
</dbReference>
<feature type="domain" description="Ferritin-like diiron" evidence="8">
    <location>
        <begin position="1"/>
        <end position="145"/>
    </location>
</feature>
<dbReference type="InterPro" id="IPR008331">
    <property type="entry name" value="Ferritin_DPS_dom"/>
</dbReference>
<gene>
    <name evidence="9" type="ORF">ENJ15_03810</name>
</gene>
<feature type="binding site" evidence="6">
    <location>
        <position position="53"/>
    </location>
    <ligand>
        <name>Fe cation</name>
        <dbReference type="ChEBI" id="CHEBI:24875"/>
        <label>1</label>
    </ligand>
</feature>
<evidence type="ECO:0000256" key="6">
    <source>
        <dbReference type="PIRSR" id="PIRSR601519-1"/>
    </source>
</evidence>
<name>A0A7V5RP98_CALAY</name>
<dbReference type="GO" id="GO:0006879">
    <property type="term" value="P:intracellular iron ion homeostasis"/>
    <property type="evidence" value="ECO:0007669"/>
    <property type="project" value="UniProtKB-KW"/>
</dbReference>
<sequence length="170" mass="19495">MLSEKMVKALNDQVRDELYSEYYYLAMSAWCEENDLPGMAAFMALKSSEERTHAMKLYHYILDRGGRVVLQAIAQPPADFKSHCHIFESMLEHEKLVTSLIHNLYGLALEEKDYATQVMLQWFIEEQVEEEKEATELIQQCKMIGDSESALFLFDQKLGSTSPGEETAAN</sequence>
<dbReference type="GO" id="GO:0006826">
    <property type="term" value="P:iron ion transport"/>
    <property type="evidence" value="ECO:0007669"/>
    <property type="project" value="InterPro"/>
</dbReference>
<dbReference type="PROSITE" id="PS50905">
    <property type="entry name" value="FERRITIN_LIKE"/>
    <property type="match status" value="1"/>
</dbReference>
<dbReference type="PANTHER" id="PTHR11431">
    <property type="entry name" value="FERRITIN"/>
    <property type="match status" value="1"/>
</dbReference>
<evidence type="ECO:0000256" key="3">
    <source>
        <dbReference type="ARBA" id="ARBA00022723"/>
    </source>
</evidence>
<feature type="binding site" evidence="6">
    <location>
        <position position="17"/>
    </location>
    <ligand>
        <name>Fe cation</name>
        <dbReference type="ChEBI" id="CHEBI:24875"/>
        <label>1</label>
    </ligand>
</feature>
<dbReference type="InterPro" id="IPR009078">
    <property type="entry name" value="Ferritin-like_SF"/>
</dbReference>
<comment type="caution">
    <text evidence="9">The sequence shown here is derived from an EMBL/GenBank/DDBJ whole genome shotgun (WGS) entry which is preliminary data.</text>
</comment>
<dbReference type="GO" id="GO:0008199">
    <property type="term" value="F:ferric iron binding"/>
    <property type="evidence" value="ECO:0007669"/>
    <property type="project" value="InterPro"/>
</dbReference>
<comment type="catalytic activity">
    <reaction evidence="7">
        <text>4 Fe(2+) + O2 + 6 H2O = 4 iron(III) oxide-hydroxide + 12 H(+)</text>
        <dbReference type="Rhea" id="RHEA:11972"/>
        <dbReference type="ChEBI" id="CHEBI:15377"/>
        <dbReference type="ChEBI" id="CHEBI:15378"/>
        <dbReference type="ChEBI" id="CHEBI:15379"/>
        <dbReference type="ChEBI" id="CHEBI:29033"/>
        <dbReference type="ChEBI" id="CHEBI:78619"/>
        <dbReference type="EC" id="1.16.3.2"/>
    </reaction>
</comment>
<dbReference type="SUPFAM" id="SSF47240">
    <property type="entry name" value="Ferritin-like"/>
    <property type="match status" value="1"/>
</dbReference>
<keyword evidence="5 6" id="KW-0408">Iron</keyword>
<organism evidence="9">
    <name type="scientific">Caldithrix abyssi</name>
    <dbReference type="NCBI Taxonomy" id="187145"/>
    <lineage>
        <taxon>Bacteria</taxon>
        <taxon>Pseudomonadati</taxon>
        <taxon>Calditrichota</taxon>
        <taxon>Calditrichia</taxon>
        <taxon>Calditrichales</taxon>
        <taxon>Calditrichaceae</taxon>
        <taxon>Caldithrix</taxon>
    </lineage>
</organism>
<dbReference type="AlphaFoldDB" id="A0A7V5RP98"/>
<dbReference type="EMBL" id="DRLI01000145">
    <property type="protein sequence ID" value="HHM02114.1"/>
    <property type="molecule type" value="Genomic_DNA"/>
</dbReference>
<dbReference type="Proteomes" id="UP000885771">
    <property type="component" value="Unassembled WGS sequence"/>
</dbReference>
<dbReference type="Gene3D" id="1.20.1260.10">
    <property type="match status" value="1"/>
</dbReference>
<evidence type="ECO:0000256" key="2">
    <source>
        <dbReference type="ARBA" id="ARBA00022434"/>
    </source>
</evidence>
<comment type="function">
    <text evidence="7">Iron-storage protein.</text>
</comment>
<evidence type="ECO:0000256" key="7">
    <source>
        <dbReference type="RuleBase" id="RU361145"/>
    </source>
</evidence>
<dbReference type="Pfam" id="PF00210">
    <property type="entry name" value="Ferritin"/>
    <property type="match status" value="1"/>
</dbReference>
<feature type="binding site" evidence="6">
    <location>
        <position position="127"/>
    </location>
    <ligand>
        <name>Fe cation</name>
        <dbReference type="ChEBI" id="CHEBI:24875"/>
        <label>1</label>
    </ligand>
</feature>
<evidence type="ECO:0000256" key="1">
    <source>
        <dbReference type="ARBA" id="ARBA00006950"/>
    </source>
</evidence>
<feature type="binding site" evidence="6">
    <location>
        <position position="50"/>
    </location>
    <ligand>
        <name>Fe cation</name>
        <dbReference type="ChEBI" id="CHEBI:24875"/>
        <label>1</label>
    </ligand>
</feature>
<dbReference type="PANTHER" id="PTHR11431:SF127">
    <property type="entry name" value="BACTERIAL NON-HEME FERRITIN"/>
    <property type="match status" value="1"/>
</dbReference>
<dbReference type="GO" id="GO:0004322">
    <property type="term" value="F:ferroxidase activity"/>
    <property type="evidence" value="ECO:0007669"/>
    <property type="project" value="TreeGrafter"/>
</dbReference>
<dbReference type="InterPro" id="IPR001519">
    <property type="entry name" value="Ferritin"/>
</dbReference>
<dbReference type="InterPro" id="IPR009040">
    <property type="entry name" value="Ferritin-like_diiron"/>
</dbReference>
<dbReference type="FunFam" id="1.20.1260.10:FF:000001">
    <property type="entry name" value="Non-heme ferritin"/>
    <property type="match status" value="1"/>
</dbReference>
<evidence type="ECO:0000256" key="4">
    <source>
        <dbReference type="ARBA" id="ARBA00023002"/>
    </source>
</evidence>
<keyword evidence="2 7" id="KW-0409">Iron storage</keyword>
<keyword evidence="3 6" id="KW-0479">Metal-binding</keyword>
<dbReference type="InterPro" id="IPR041719">
    <property type="entry name" value="Ferritin_prok"/>
</dbReference>
<keyword evidence="4" id="KW-0560">Oxidoreductase</keyword>
<evidence type="ECO:0000256" key="5">
    <source>
        <dbReference type="ARBA" id="ARBA00023004"/>
    </source>
</evidence>